<feature type="signal peptide" evidence="1">
    <location>
        <begin position="1"/>
        <end position="19"/>
    </location>
</feature>
<feature type="chain" id="PRO_5005624953" description="Autotransporter domain-containing protein" evidence="1">
    <location>
        <begin position="20"/>
        <end position="295"/>
    </location>
</feature>
<evidence type="ECO:0000313" key="2">
    <source>
        <dbReference type="EMBL" id="EEO39336.1"/>
    </source>
</evidence>
<comment type="caution">
    <text evidence="2">The sequence shown here is derived from an EMBL/GenBank/DDBJ whole genome shotgun (WGS) entry which is preliminary data.</text>
</comment>
<reference evidence="2 3" key="1">
    <citation type="submission" date="2011-10" db="EMBL/GenBank/DDBJ databases">
        <title>The Genome Sequence of Fusobacterium sp. 4_1_13.</title>
        <authorList>
            <consortium name="The Broad Institute Genome Sequencing Platform"/>
            <person name="Earl A."/>
            <person name="Ward D."/>
            <person name="Feldgarden M."/>
            <person name="Gevers D."/>
            <person name="Strauss J."/>
            <person name="Ambrose C."/>
            <person name="Allen-Vercoe E."/>
            <person name="Young S.K."/>
            <person name="Zeng Q."/>
            <person name="Gargeya S."/>
            <person name="Fitzgerald M."/>
            <person name="Haas B."/>
            <person name="Abouelleil A."/>
            <person name="Alvarado L."/>
            <person name="Arachchi H.M."/>
            <person name="Berlin A."/>
            <person name="Brown A."/>
            <person name="Chapman S.B."/>
            <person name="Chen Z."/>
            <person name="Dunbar C."/>
            <person name="Freedman E."/>
            <person name="Gearin G."/>
            <person name="Goldberg J."/>
            <person name="Griggs A."/>
            <person name="Gujja S."/>
            <person name="Heiman D."/>
            <person name="Howarth C."/>
            <person name="Larson L."/>
            <person name="Lui A."/>
            <person name="MacDonald P.J."/>
            <person name="Montmayeur A."/>
            <person name="Murphy C."/>
            <person name="Neiman D."/>
            <person name="Pearson M."/>
            <person name="Priest M."/>
            <person name="Roberts A."/>
            <person name="Saif S."/>
            <person name="Shea T."/>
            <person name="Shenoy N."/>
            <person name="Sisk P."/>
            <person name="Stolte C."/>
            <person name="Sykes S."/>
            <person name="Wortman J."/>
            <person name="Nusbaum C."/>
            <person name="Birren B."/>
        </authorList>
    </citation>
    <scope>NUCLEOTIDE SEQUENCE [LARGE SCALE GENOMIC DNA]</scope>
    <source>
        <strain evidence="2 3">4_1_13</strain>
    </source>
</reference>
<dbReference type="RefSeq" id="WP_008802444.1">
    <property type="nucleotide sequence ID" value="NZ_KQ235735.1"/>
</dbReference>
<dbReference type="Proteomes" id="UP000004925">
    <property type="component" value="Unassembled WGS sequence"/>
</dbReference>
<keyword evidence="1" id="KW-0732">Signal</keyword>
<proteinExistence type="predicted"/>
<organism evidence="2 3">
    <name type="scientific">Fusobacterium vincentii 4_1_13</name>
    <dbReference type="NCBI Taxonomy" id="469606"/>
    <lineage>
        <taxon>Bacteria</taxon>
        <taxon>Fusobacteriati</taxon>
        <taxon>Fusobacteriota</taxon>
        <taxon>Fusobacteriia</taxon>
        <taxon>Fusobacteriales</taxon>
        <taxon>Fusobacteriaceae</taxon>
        <taxon>Fusobacterium</taxon>
    </lineage>
</organism>
<name>A0A0M1VRU4_FUSVC</name>
<evidence type="ECO:0000256" key="1">
    <source>
        <dbReference type="SAM" id="SignalP"/>
    </source>
</evidence>
<sequence>MYIKKCGILGLILSISVFAEMEVENDGRGFLNANVNVSGVNLKEKKNILHKDSYLTIDNVNSIAHMSFIEKDLDKDIEITPYLSYLSVDKVNNIGGGVSILNNYDETVYGINFNSYKMNYSKEDERFSSNKHQINLTFGMQKEDERLYISPVYMKQTLKNKGNLKKSKKEYIGLTAAYGQDFYLYDLDGKFSYNLEFNAIRENKEKVGKTDGKISLKYQKEYEIYDMTVAPSIETSYKYTFKDSSKKEDKEKLGIKVGVTAKKETFEVFLGGEVRKSLNNRNYESVYTTSFKYKF</sequence>
<gene>
    <name evidence="2" type="ORF">FSCG_00049</name>
</gene>
<accession>A0A0M1VRU4</accession>
<dbReference type="HOGENOM" id="CLU_942521_0_0_0"/>
<evidence type="ECO:0000313" key="3">
    <source>
        <dbReference type="Proteomes" id="UP000004925"/>
    </source>
</evidence>
<evidence type="ECO:0008006" key="4">
    <source>
        <dbReference type="Google" id="ProtNLM"/>
    </source>
</evidence>
<protein>
    <recommendedName>
        <fullName evidence="4">Autotransporter domain-containing protein</fullName>
    </recommendedName>
</protein>
<dbReference type="EMBL" id="ACDE02000013">
    <property type="protein sequence ID" value="EEO39336.1"/>
    <property type="molecule type" value="Genomic_DNA"/>
</dbReference>
<dbReference type="AlphaFoldDB" id="A0A0M1VRU4"/>